<dbReference type="EMBL" id="JMCB01000011">
    <property type="protein sequence ID" value="KFE66251.1"/>
    <property type="molecule type" value="Genomic_DNA"/>
</dbReference>
<evidence type="ECO:0000313" key="2">
    <source>
        <dbReference type="Proteomes" id="UP000028725"/>
    </source>
</evidence>
<dbReference type="STRING" id="394096.DB31_1316"/>
<organism evidence="1 2">
    <name type="scientific">Hyalangium minutum</name>
    <dbReference type="NCBI Taxonomy" id="394096"/>
    <lineage>
        <taxon>Bacteria</taxon>
        <taxon>Pseudomonadati</taxon>
        <taxon>Myxococcota</taxon>
        <taxon>Myxococcia</taxon>
        <taxon>Myxococcales</taxon>
        <taxon>Cystobacterineae</taxon>
        <taxon>Archangiaceae</taxon>
        <taxon>Hyalangium</taxon>
    </lineage>
</organism>
<gene>
    <name evidence="1" type="ORF">DB31_1316</name>
</gene>
<dbReference type="AlphaFoldDB" id="A0A085WEY8"/>
<name>A0A085WEY8_9BACT</name>
<protein>
    <submittedName>
        <fullName evidence="1">Uncharacterized protein</fullName>
    </submittedName>
</protein>
<proteinExistence type="predicted"/>
<dbReference type="Proteomes" id="UP000028725">
    <property type="component" value="Unassembled WGS sequence"/>
</dbReference>
<keyword evidence="2" id="KW-1185">Reference proteome</keyword>
<accession>A0A085WEY8</accession>
<reference evidence="1 2" key="1">
    <citation type="submission" date="2014-04" db="EMBL/GenBank/DDBJ databases">
        <title>Genome assembly of Hyalangium minutum DSM 14724.</title>
        <authorList>
            <person name="Sharma G."/>
            <person name="Subramanian S."/>
        </authorList>
    </citation>
    <scope>NUCLEOTIDE SEQUENCE [LARGE SCALE GENOMIC DNA]</scope>
    <source>
        <strain evidence="1 2">DSM 14724</strain>
    </source>
</reference>
<comment type="caution">
    <text evidence="1">The sequence shown here is derived from an EMBL/GenBank/DDBJ whole genome shotgun (WGS) entry which is preliminary data.</text>
</comment>
<sequence length="40" mass="4533">MPSRATSIDKTSLIGERRGILLFPSFKRIHTHAASDRPLR</sequence>
<evidence type="ECO:0000313" key="1">
    <source>
        <dbReference type="EMBL" id="KFE66251.1"/>
    </source>
</evidence>